<sequence length="103" mass="11456">MWHYWLTFRIPENKVGQAARREMERVIEAYAEGSTWKEPTSFIAFKSASAPGLIAEDLRLIVEAVGGLAVLHPVNRGPAYVIGEPEFPDALKDVLPNTLCFKG</sequence>
<evidence type="ECO:0000313" key="2">
    <source>
        <dbReference type="Proteomes" id="UP001404845"/>
    </source>
</evidence>
<dbReference type="RefSeq" id="WP_345971239.1">
    <property type="nucleotide sequence ID" value="NZ_JAQYXL010000001.1"/>
</dbReference>
<comment type="caution">
    <text evidence="1">The sequence shown here is derived from an EMBL/GenBank/DDBJ whole genome shotgun (WGS) entry which is preliminary data.</text>
</comment>
<name>A0ABU9ZDX3_9HYPH</name>
<dbReference type="EMBL" id="JAQYXL010000001">
    <property type="protein sequence ID" value="MEN3229220.1"/>
    <property type="molecule type" value="Genomic_DNA"/>
</dbReference>
<accession>A0ABU9ZDX3</accession>
<proteinExistence type="predicted"/>
<reference evidence="1 2" key="1">
    <citation type="journal article" date="2023" name="PLoS ONE">
        <title>Complete genome assembly of Hawai'i environmental nontuberculous mycobacteria reveals unexpected co-isolation with methylobacteria.</title>
        <authorList>
            <person name="Hendrix J."/>
            <person name="Epperson L.E."/>
            <person name="Tong E.I."/>
            <person name="Chan Y.L."/>
            <person name="Hasan N.A."/>
            <person name="Dawrs S.N."/>
            <person name="Norton G.J."/>
            <person name="Virdi R."/>
            <person name="Crooks J.L."/>
            <person name="Chan E.D."/>
            <person name="Honda J.R."/>
            <person name="Strong M."/>
        </authorList>
    </citation>
    <scope>NUCLEOTIDE SEQUENCE [LARGE SCALE GENOMIC DNA]</scope>
    <source>
        <strain evidence="1 2">NJH_HI01</strain>
    </source>
</reference>
<protein>
    <submittedName>
        <fullName evidence="1">Uncharacterized protein</fullName>
    </submittedName>
</protein>
<dbReference type="Proteomes" id="UP001404845">
    <property type="component" value="Unassembled WGS sequence"/>
</dbReference>
<organism evidence="1 2">
    <name type="scientific">Methylorubrum rhodesianum</name>
    <dbReference type="NCBI Taxonomy" id="29427"/>
    <lineage>
        <taxon>Bacteria</taxon>
        <taxon>Pseudomonadati</taxon>
        <taxon>Pseudomonadota</taxon>
        <taxon>Alphaproteobacteria</taxon>
        <taxon>Hyphomicrobiales</taxon>
        <taxon>Methylobacteriaceae</taxon>
        <taxon>Methylorubrum</taxon>
    </lineage>
</organism>
<keyword evidence="2" id="KW-1185">Reference proteome</keyword>
<gene>
    <name evidence="1" type="ORF">PUR21_16510</name>
</gene>
<evidence type="ECO:0000313" key="1">
    <source>
        <dbReference type="EMBL" id="MEN3229220.1"/>
    </source>
</evidence>